<organism evidence="4 5">
    <name type="scientific">Paenibacillus solanacearum</name>
    <dbReference type="NCBI Taxonomy" id="2048548"/>
    <lineage>
        <taxon>Bacteria</taxon>
        <taxon>Bacillati</taxon>
        <taxon>Bacillota</taxon>
        <taxon>Bacilli</taxon>
        <taxon>Bacillales</taxon>
        <taxon>Paenibacillaceae</taxon>
        <taxon>Paenibacillus</taxon>
    </lineage>
</organism>
<dbReference type="InterPro" id="IPR013149">
    <property type="entry name" value="ADH-like_C"/>
</dbReference>
<dbReference type="SMART" id="SM00829">
    <property type="entry name" value="PKS_ER"/>
    <property type="match status" value="1"/>
</dbReference>
<keyword evidence="2" id="KW-0560">Oxidoreductase</keyword>
<evidence type="ECO:0000256" key="1">
    <source>
        <dbReference type="ARBA" id="ARBA00022857"/>
    </source>
</evidence>
<evidence type="ECO:0000313" key="5">
    <source>
        <dbReference type="Proteomes" id="UP000693672"/>
    </source>
</evidence>
<dbReference type="RefSeq" id="WP_246627234.1">
    <property type="nucleotide sequence ID" value="NZ_CAJVAS010000001.1"/>
</dbReference>
<dbReference type="AlphaFoldDB" id="A0A916JRC3"/>
<dbReference type="PANTHER" id="PTHR48106">
    <property type="entry name" value="QUINONE OXIDOREDUCTASE PIG3-RELATED"/>
    <property type="match status" value="1"/>
</dbReference>
<dbReference type="InterPro" id="IPR013154">
    <property type="entry name" value="ADH-like_N"/>
</dbReference>
<dbReference type="PANTHER" id="PTHR48106:SF2">
    <property type="entry name" value="ZN2+-BINDING DEHYDROGENASE"/>
    <property type="match status" value="1"/>
</dbReference>
<dbReference type="GO" id="GO:0070402">
    <property type="term" value="F:NADPH binding"/>
    <property type="evidence" value="ECO:0007669"/>
    <property type="project" value="TreeGrafter"/>
</dbReference>
<feature type="domain" description="Enoyl reductase (ER)" evidence="3">
    <location>
        <begin position="16"/>
        <end position="330"/>
    </location>
</feature>
<gene>
    <name evidence="4" type="primary">ppsC_1</name>
    <name evidence="4" type="ORF">PAESOLCIP111_00109</name>
</gene>
<name>A0A916JRC3_9BACL</name>
<evidence type="ECO:0000256" key="2">
    <source>
        <dbReference type="ARBA" id="ARBA00023002"/>
    </source>
</evidence>
<sequence length="332" mass="35315">MEGTCVTYNAFGKPEQVLRIGRTPVRPPGLGELLVRMLSRPVNPSDLIPVTGAYAHRIRLPAIPGYEGVGIVEAAGPDVCPDWIGKRVLPLRGTGTWQQWVHAPAELTVRLPDALDDDTAAQLYINPITAWVTCKDVLRLGSGDVVVVNACGSSIGRIYAQLSRMLGFRLIAVTRSRSHTAELLALGAAAVVETDGRSPAALHRTVMEWTDGAGACAAIDSVGGASGMALAECVRPGGKLLSIGLLSGMPLNASQISRSTGAQLQMFHLRHWNKQTTAAAWQRTFRQLISFIGGGQLRLCPPSVRFDLSDVKEAVHAAQSGQKGVGKIFLTG</sequence>
<dbReference type="Pfam" id="PF00107">
    <property type="entry name" value="ADH_zinc_N"/>
    <property type="match status" value="1"/>
</dbReference>
<dbReference type="Proteomes" id="UP000693672">
    <property type="component" value="Unassembled WGS sequence"/>
</dbReference>
<evidence type="ECO:0000259" key="3">
    <source>
        <dbReference type="SMART" id="SM00829"/>
    </source>
</evidence>
<evidence type="ECO:0000313" key="4">
    <source>
        <dbReference type="EMBL" id="CAG7596980.1"/>
    </source>
</evidence>
<comment type="caution">
    <text evidence="4">The sequence shown here is derived from an EMBL/GenBank/DDBJ whole genome shotgun (WGS) entry which is preliminary data.</text>
</comment>
<protein>
    <submittedName>
        <fullName evidence="4">Phthiocerol synthesis polyketide synthase type I PpsC</fullName>
        <ecNumber evidence="4">2.3.1.41</ecNumber>
    </submittedName>
</protein>
<dbReference type="EMBL" id="CAJVAS010000001">
    <property type="protein sequence ID" value="CAG7596980.1"/>
    <property type="molecule type" value="Genomic_DNA"/>
</dbReference>
<accession>A0A916JRC3</accession>
<dbReference type="EC" id="2.3.1.41" evidence="4"/>
<keyword evidence="5" id="KW-1185">Reference proteome</keyword>
<dbReference type="GO" id="GO:0004315">
    <property type="term" value="F:3-oxoacyl-[acyl-carrier-protein] synthase activity"/>
    <property type="evidence" value="ECO:0007669"/>
    <property type="project" value="UniProtKB-EC"/>
</dbReference>
<keyword evidence="1" id="KW-0521">NADP</keyword>
<dbReference type="GO" id="GO:0016651">
    <property type="term" value="F:oxidoreductase activity, acting on NAD(P)H"/>
    <property type="evidence" value="ECO:0007669"/>
    <property type="project" value="TreeGrafter"/>
</dbReference>
<proteinExistence type="predicted"/>
<dbReference type="InterPro" id="IPR020843">
    <property type="entry name" value="ER"/>
</dbReference>
<keyword evidence="4" id="KW-0012">Acyltransferase</keyword>
<reference evidence="4" key="1">
    <citation type="submission" date="2021-06" db="EMBL/GenBank/DDBJ databases">
        <authorList>
            <person name="Criscuolo A."/>
        </authorList>
    </citation>
    <scope>NUCLEOTIDE SEQUENCE</scope>
    <source>
        <strain evidence="4">CIP111600</strain>
    </source>
</reference>
<dbReference type="Pfam" id="PF08240">
    <property type="entry name" value="ADH_N"/>
    <property type="match status" value="1"/>
</dbReference>
<keyword evidence="4" id="KW-0808">Transferase</keyword>
<dbReference type="CDD" id="cd05282">
    <property type="entry name" value="ETR_like"/>
    <property type="match status" value="1"/>
</dbReference>